<comment type="function">
    <text evidence="3">NAD-dependent lysine deacetylase and desuccinylase that specifically removes acetyl and succinyl groups on target proteins. Modulates the activities of several proteins which are inactive in their acylated form.</text>
</comment>
<feature type="binding site" evidence="3">
    <location>
        <begin position="109"/>
        <end position="112"/>
    </location>
    <ligand>
        <name>NAD(+)</name>
        <dbReference type="ChEBI" id="CHEBI:57540"/>
    </ligand>
</feature>
<dbReference type="InterPro" id="IPR050134">
    <property type="entry name" value="NAD-dep_sirtuin_deacylases"/>
</dbReference>
<comment type="similarity">
    <text evidence="3">Belongs to the sirtuin family. Class III subfamily.</text>
</comment>
<organism evidence="6 7">
    <name type="scientific">Cupriavidus malaysiensis</name>
    <dbReference type="NCBI Taxonomy" id="367825"/>
    <lineage>
        <taxon>Bacteria</taxon>
        <taxon>Pseudomonadati</taxon>
        <taxon>Pseudomonadota</taxon>
        <taxon>Betaproteobacteria</taxon>
        <taxon>Burkholderiales</taxon>
        <taxon>Burkholderiaceae</taxon>
        <taxon>Cupriavidus</taxon>
    </lineage>
</organism>
<accession>A0ABN4TI73</accession>
<dbReference type="PROSITE" id="PS50305">
    <property type="entry name" value="SIRTUIN"/>
    <property type="match status" value="1"/>
</dbReference>
<name>A0ABN4TI73_9BURK</name>
<feature type="binding site" evidence="4">
    <location>
        <position position="158"/>
    </location>
    <ligand>
        <name>Zn(2+)</name>
        <dbReference type="ChEBI" id="CHEBI:29105"/>
    </ligand>
</feature>
<comment type="caution">
    <text evidence="3">Lacks conserved residue(s) required for the propagation of feature annotation.</text>
</comment>
<dbReference type="NCBIfam" id="NF001753">
    <property type="entry name" value="PRK00481.1-3"/>
    <property type="match status" value="1"/>
</dbReference>
<dbReference type="EC" id="2.3.1.286" evidence="3"/>
<dbReference type="Pfam" id="PF02146">
    <property type="entry name" value="SIR2"/>
    <property type="match status" value="1"/>
</dbReference>
<keyword evidence="7" id="KW-1185">Reference proteome</keyword>
<feature type="binding site" evidence="3">
    <location>
        <position position="239"/>
    </location>
    <ligand>
        <name>NAD(+)</name>
        <dbReference type="ChEBI" id="CHEBI:57540"/>
    </ligand>
</feature>
<evidence type="ECO:0000256" key="1">
    <source>
        <dbReference type="ARBA" id="ARBA00022679"/>
    </source>
</evidence>
<feature type="binding site" evidence="3">
    <location>
        <begin position="195"/>
        <end position="197"/>
    </location>
    <ligand>
        <name>NAD(+)</name>
        <dbReference type="ChEBI" id="CHEBI:57540"/>
    </ligand>
</feature>
<evidence type="ECO:0000256" key="3">
    <source>
        <dbReference type="HAMAP-Rule" id="MF_01121"/>
    </source>
</evidence>
<evidence type="ECO:0000256" key="4">
    <source>
        <dbReference type="PROSITE-ProRule" id="PRU00236"/>
    </source>
</evidence>
<dbReference type="Gene3D" id="3.30.1600.10">
    <property type="entry name" value="SIR2/SIRT2 'Small Domain"/>
    <property type="match status" value="1"/>
</dbReference>
<dbReference type="InterPro" id="IPR003000">
    <property type="entry name" value="Sirtuin"/>
</dbReference>
<feature type="active site" description="Proton acceptor" evidence="3 4">
    <location>
        <position position="127"/>
    </location>
</feature>
<comment type="catalytic activity">
    <reaction evidence="3">
        <text>N(6)-succinyl-L-lysyl-[protein] + NAD(+) + H2O = 2''-O-succinyl-ADP-D-ribose + nicotinamide + L-lysyl-[protein]</text>
        <dbReference type="Rhea" id="RHEA:47668"/>
        <dbReference type="Rhea" id="RHEA-COMP:9752"/>
        <dbReference type="Rhea" id="RHEA-COMP:11877"/>
        <dbReference type="ChEBI" id="CHEBI:15377"/>
        <dbReference type="ChEBI" id="CHEBI:17154"/>
        <dbReference type="ChEBI" id="CHEBI:29969"/>
        <dbReference type="ChEBI" id="CHEBI:57540"/>
        <dbReference type="ChEBI" id="CHEBI:87830"/>
        <dbReference type="ChEBI" id="CHEBI:87832"/>
    </reaction>
</comment>
<evidence type="ECO:0000256" key="2">
    <source>
        <dbReference type="ARBA" id="ARBA00023027"/>
    </source>
</evidence>
<dbReference type="Proteomes" id="UP000177515">
    <property type="component" value="Chromosome 1"/>
</dbReference>
<feature type="binding site" evidence="3">
    <location>
        <position position="76"/>
    </location>
    <ligand>
        <name>substrate</name>
    </ligand>
</feature>
<sequence length="252" mass="26906">MSETKELLDPQQVQTARAWVAAARDIFVLTGAGISAESGVPTFRDALTGLWARYDPEELASAAAYRRHPGMVWKWYQHRREMVAAAQPNPGHAALAELAGRKTLTLVTQNVDGLHQRAGSQDVVELHGSLFADKWLDGCGRCDIATAVPGEPPRCGTCGAMLRPGVVWFGEDLPRVARFRAEQAAQHCDLCLVVGTSGLVYPAAALPGIAKDEGARVIVINPQPSALDETADLVLRAPAGACLPLLVRQDGA</sequence>
<feature type="binding site" evidence="3">
    <location>
        <begin position="221"/>
        <end position="223"/>
    </location>
    <ligand>
        <name>NAD(+)</name>
        <dbReference type="ChEBI" id="CHEBI:57540"/>
    </ligand>
</feature>
<keyword evidence="3" id="KW-0963">Cytoplasm</keyword>
<keyword evidence="4" id="KW-0479">Metal-binding</keyword>
<proteinExistence type="inferred from homology"/>
<evidence type="ECO:0000313" key="6">
    <source>
        <dbReference type="EMBL" id="AOZ06932.1"/>
    </source>
</evidence>
<keyword evidence="4" id="KW-0862">Zinc</keyword>
<dbReference type="CDD" id="cd01412">
    <property type="entry name" value="SIRT5_Af1_CobB"/>
    <property type="match status" value="1"/>
</dbReference>
<dbReference type="InterPro" id="IPR026590">
    <property type="entry name" value="Ssirtuin_cat_dom"/>
</dbReference>
<keyword evidence="2 3" id="KW-0520">NAD</keyword>
<evidence type="ECO:0000313" key="7">
    <source>
        <dbReference type="Proteomes" id="UP000177515"/>
    </source>
</evidence>
<feature type="binding site" evidence="4">
    <location>
        <position position="142"/>
    </location>
    <ligand>
        <name>Zn(2+)</name>
        <dbReference type="ChEBI" id="CHEBI:29105"/>
    </ligand>
</feature>
<dbReference type="EMBL" id="CP017754">
    <property type="protein sequence ID" value="AOZ06932.1"/>
    <property type="molecule type" value="Genomic_DNA"/>
</dbReference>
<dbReference type="PANTHER" id="PTHR11085:SF10">
    <property type="entry name" value="NAD-DEPENDENT PROTEIN DEACYLASE SIRTUIN-5, MITOCHONDRIAL-RELATED"/>
    <property type="match status" value="1"/>
</dbReference>
<feature type="domain" description="Deacetylase sirtuin-type" evidence="5">
    <location>
        <begin position="6"/>
        <end position="252"/>
    </location>
</feature>
<comment type="domain">
    <text evidence="3">2 residues (Tyr-76 and Arg-79) present in a large hydrophobic pocket are probably involved in substrate specificity. They are important for desuccinylation activity, but dispensable for deacetylation activity.</text>
</comment>
<reference evidence="6 7" key="1">
    <citation type="submission" date="2016-10" db="EMBL/GenBank/DDBJ databases">
        <title>Complete genome sequences of three Cupriavidus strains isolated from various Malaysian environments.</title>
        <authorList>
            <person name="Abdullah A.A.-A."/>
            <person name="Shafie N.A.H."/>
            <person name="Lau N.S."/>
        </authorList>
    </citation>
    <scope>NUCLEOTIDE SEQUENCE [LARGE SCALE GENOMIC DNA]</scope>
    <source>
        <strain evidence="6 7">USMAA1020</strain>
    </source>
</reference>
<dbReference type="InterPro" id="IPR027546">
    <property type="entry name" value="Sirtuin_class_III"/>
</dbReference>
<dbReference type="InterPro" id="IPR029035">
    <property type="entry name" value="DHS-like_NAD/FAD-binding_dom"/>
</dbReference>
<dbReference type="InterPro" id="IPR026591">
    <property type="entry name" value="Sirtuin_cat_small_dom_sf"/>
</dbReference>
<feature type="binding site" evidence="3">
    <location>
        <position position="79"/>
    </location>
    <ligand>
        <name>substrate</name>
    </ligand>
</feature>
<feature type="binding site" evidence="4">
    <location>
        <position position="155"/>
    </location>
    <ligand>
        <name>Zn(2+)</name>
        <dbReference type="ChEBI" id="CHEBI:29105"/>
    </ligand>
</feature>
<comment type="catalytic activity">
    <reaction evidence="3">
        <text>N(6)-acetyl-L-lysyl-[protein] + NAD(+) + H2O = 2''-O-acetyl-ADP-D-ribose + nicotinamide + L-lysyl-[protein]</text>
        <dbReference type="Rhea" id="RHEA:43636"/>
        <dbReference type="Rhea" id="RHEA-COMP:9752"/>
        <dbReference type="Rhea" id="RHEA-COMP:10731"/>
        <dbReference type="ChEBI" id="CHEBI:15377"/>
        <dbReference type="ChEBI" id="CHEBI:17154"/>
        <dbReference type="ChEBI" id="CHEBI:29969"/>
        <dbReference type="ChEBI" id="CHEBI:57540"/>
        <dbReference type="ChEBI" id="CHEBI:61930"/>
        <dbReference type="ChEBI" id="CHEBI:83767"/>
        <dbReference type="EC" id="2.3.1.286"/>
    </reaction>
</comment>
<dbReference type="SUPFAM" id="SSF52467">
    <property type="entry name" value="DHS-like NAD/FAD-binding domain"/>
    <property type="match status" value="1"/>
</dbReference>
<keyword evidence="1" id="KW-0808">Transferase</keyword>
<dbReference type="Gene3D" id="3.40.50.1220">
    <property type="entry name" value="TPP-binding domain"/>
    <property type="match status" value="1"/>
</dbReference>
<dbReference type="PANTHER" id="PTHR11085">
    <property type="entry name" value="NAD-DEPENDENT PROTEIN DEACYLASE SIRTUIN-5, MITOCHONDRIAL-RELATED"/>
    <property type="match status" value="1"/>
</dbReference>
<feature type="binding site" evidence="4">
    <location>
        <position position="139"/>
    </location>
    <ligand>
        <name>Zn(2+)</name>
        <dbReference type="ChEBI" id="CHEBI:29105"/>
    </ligand>
</feature>
<dbReference type="RefSeq" id="WP_071013896.1">
    <property type="nucleotide sequence ID" value="NZ_CP017754.1"/>
</dbReference>
<comment type="subcellular location">
    <subcellularLocation>
        <location evidence="3">Cytoplasm</location>
    </subcellularLocation>
</comment>
<dbReference type="HAMAP" id="MF_01121">
    <property type="entry name" value="Sirtuin_ClassIII"/>
    <property type="match status" value="1"/>
</dbReference>
<protein>
    <recommendedName>
        <fullName evidence="3">NAD-dependent protein deacylase</fullName>
        <ecNumber evidence="3">2.3.1.286</ecNumber>
    </recommendedName>
    <alternativeName>
        <fullName evidence="3">Regulatory protein SIR2 homolog</fullName>
    </alternativeName>
</protein>
<evidence type="ECO:0000259" key="5">
    <source>
        <dbReference type="PROSITE" id="PS50305"/>
    </source>
</evidence>
<gene>
    <name evidence="3" type="primary">cobB</name>
    <name evidence="6" type="ORF">BKK80_14685</name>
</gene>